<feature type="region of interest" description="Disordered" evidence="1">
    <location>
        <begin position="1"/>
        <end position="26"/>
    </location>
</feature>
<evidence type="ECO:0000256" key="1">
    <source>
        <dbReference type="SAM" id="MobiDB-lite"/>
    </source>
</evidence>
<gene>
    <name evidence="2" type="ORF">CK203_023620</name>
</gene>
<name>A0A438JBS2_VITVI</name>
<reference evidence="2 3" key="1">
    <citation type="journal article" date="2018" name="PLoS Genet.">
        <title>Population sequencing reveals clonal diversity and ancestral inbreeding in the grapevine cultivar Chardonnay.</title>
        <authorList>
            <person name="Roach M.J."/>
            <person name="Johnson D.L."/>
            <person name="Bohlmann J."/>
            <person name="van Vuuren H.J."/>
            <person name="Jones S.J."/>
            <person name="Pretorius I.S."/>
            <person name="Schmidt S.A."/>
            <person name="Borneman A.R."/>
        </authorList>
    </citation>
    <scope>NUCLEOTIDE SEQUENCE [LARGE SCALE GENOMIC DNA]</scope>
    <source>
        <strain evidence="3">cv. Chardonnay</strain>
        <tissue evidence="2">Leaf</tissue>
    </source>
</reference>
<accession>A0A438JBS2</accession>
<proteinExistence type="predicted"/>
<organism evidence="2 3">
    <name type="scientific">Vitis vinifera</name>
    <name type="common">Grape</name>
    <dbReference type="NCBI Taxonomy" id="29760"/>
    <lineage>
        <taxon>Eukaryota</taxon>
        <taxon>Viridiplantae</taxon>
        <taxon>Streptophyta</taxon>
        <taxon>Embryophyta</taxon>
        <taxon>Tracheophyta</taxon>
        <taxon>Spermatophyta</taxon>
        <taxon>Magnoliopsida</taxon>
        <taxon>eudicotyledons</taxon>
        <taxon>Gunneridae</taxon>
        <taxon>Pentapetalae</taxon>
        <taxon>rosids</taxon>
        <taxon>Vitales</taxon>
        <taxon>Vitaceae</taxon>
        <taxon>Viteae</taxon>
        <taxon>Vitis</taxon>
    </lineage>
</organism>
<evidence type="ECO:0000313" key="2">
    <source>
        <dbReference type="EMBL" id="RVX06396.1"/>
    </source>
</evidence>
<dbReference type="EMBL" id="QGNW01000051">
    <property type="protein sequence ID" value="RVX06396.1"/>
    <property type="molecule type" value="Genomic_DNA"/>
</dbReference>
<sequence>MTDTRSIGEGIPQDKEEDHKEGVFNRDENGKLKTLLGTLEKPMGADTCSLALLGQGYGKDDWTC</sequence>
<dbReference type="Proteomes" id="UP000288805">
    <property type="component" value="Unassembled WGS sequence"/>
</dbReference>
<evidence type="ECO:0000313" key="3">
    <source>
        <dbReference type="Proteomes" id="UP000288805"/>
    </source>
</evidence>
<feature type="compositionally biased region" description="Basic and acidic residues" evidence="1">
    <location>
        <begin position="12"/>
        <end position="26"/>
    </location>
</feature>
<comment type="caution">
    <text evidence="2">The sequence shown here is derived from an EMBL/GenBank/DDBJ whole genome shotgun (WGS) entry which is preliminary data.</text>
</comment>
<protein>
    <submittedName>
        <fullName evidence="2">Uncharacterized protein</fullName>
    </submittedName>
</protein>
<dbReference type="AlphaFoldDB" id="A0A438JBS2"/>